<dbReference type="OrthoDB" id="6242043at2759"/>
<keyword evidence="2" id="KW-1185">Reference proteome</keyword>
<organism evidence="1 2">
    <name type="scientific">Mesocestoides corti</name>
    <name type="common">Flatworm</name>
    <dbReference type="NCBI Taxonomy" id="53468"/>
    <lineage>
        <taxon>Eukaryota</taxon>
        <taxon>Metazoa</taxon>
        <taxon>Spiralia</taxon>
        <taxon>Lophotrochozoa</taxon>
        <taxon>Platyhelminthes</taxon>
        <taxon>Cestoda</taxon>
        <taxon>Eucestoda</taxon>
        <taxon>Cyclophyllidea</taxon>
        <taxon>Mesocestoididae</taxon>
        <taxon>Mesocestoides</taxon>
    </lineage>
</organism>
<evidence type="ECO:0000313" key="1">
    <source>
        <dbReference type="EMBL" id="VDD81975.1"/>
    </source>
</evidence>
<dbReference type="AlphaFoldDB" id="A0A0R3UK86"/>
<dbReference type="PANTHER" id="PTHR34094">
    <property type="match status" value="1"/>
</dbReference>
<dbReference type="Proteomes" id="UP000267029">
    <property type="component" value="Unassembled WGS sequence"/>
</dbReference>
<evidence type="ECO:0000313" key="2">
    <source>
        <dbReference type="Proteomes" id="UP000267029"/>
    </source>
</evidence>
<gene>
    <name evidence="1" type="ORF">MCOS_LOCUS7978</name>
</gene>
<evidence type="ECO:0008006" key="3">
    <source>
        <dbReference type="Google" id="ProtNLM"/>
    </source>
</evidence>
<name>A0A0R3UK86_MESCO</name>
<reference evidence="1 2" key="1">
    <citation type="submission" date="2018-10" db="EMBL/GenBank/DDBJ databases">
        <authorList>
            <consortium name="Pathogen Informatics"/>
        </authorList>
    </citation>
    <scope>NUCLEOTIDE SEQUENCE [LARGE SCALE GENOMIC DNA]</scope>
</reference>
<proteinExistence type="predicted"/>
<dbReference type="EMBL" id="UXSR01005434">
    <property type="protein sequence ID" value="VDD81975.1"/>
    <property type="molecule type" value="Genomic_DNA"/>
</dbReference>
<accession>A0A0R3UK86</accession>
<protein>
    <recommendedName>
        <fullName evidence="3">Adhesin domain-containing protein</fullName>
    </recommendedName>
</protein>
<dbReference type="PANTHER" id="PTHR34094:SF1">
    <property type="entry name" value="PROTEIN FAM185A"/>
    <property type="match status" value="1"/>
</dbReference>
<sequence>MFRGRGPLRSLVAISRRTLYSNVNPNSKLLIRSKSPLEISCLPSHEADRSAVILPECNKFCVESGWKILQTDDVQSEKNEVYKIQVPAQRGWIVPDLSINSAGDVIGSGYLEGNINLTTKGSFKADNVTGQSIDLRFGGTTLAVHSAYCETMNLNWIVPEEPPDGVTPVELPPISVYFGTLRGNATIELAGDANFNIGSFEGTMYMRQRFGNVAVHIGGPCPLLEIYVAEGNIELSLPTTSVGEKICGAVEIQASEIEIDRDALPPNCLDNWDLGEAAEAQTFSANFNDPDADSETIWRVRTLRGRVRLTGASWTDAMLRCHKRISTTL</sequence>